<gene>
    <name evidence="1" type="ORF">CIT25_19325</name>
</gene>
<dbReference type="Proteomes" id="UP000216215">
    <property type="component" value="Unassembled WGS sequence"/>
</dbReference>
<name>A0AB36R755_9HYPH</name>
<proteinExistence type="predicted"/>
<keyword evidence="2" id="KW-1185">Reference proteome</keyword>
<protein>
    <recommendedName>
        <fullName evidence="3">Nuclease</fullName>
    </recommendedName>
</protein>
<dbReference type="AlphaFoldDB" id="A0AB36R755"/>
<dbReference type="EMBL" id="NPKI01000025">
    <property type="protein sequence ID" value="PAQ00538.1"/>
    <property type="molecule type" value="Genomic_DNA"/>
</dbReference>
<organism evidence="1 2">
    <name type="scientific">Mesorhizobium mediterraneum</name>
    <dbReference type="NCBI Taxonomy" id="43617"/>
    <lineage>
        <taxon>Bacteria</taxon>
        <taxon>Pseudomonadati</taxon>
        <taxon>Pseudomonadota</taxon>
        <taxon>Alphaproteobacteria</taxon>
        <taxon>Hyphomicrobiales</taxon>
        <taxon>Phyllobacteriaceae</taxon>
        <taxon>Mesorhizobium</taxon>
    </lineage>
</organism>
<evidence type="ECO:0000313" key="1">
    <source>
        <dbReference type="EMBL" id="PAQ00538.1"/>
    </source>
</evidence>
<sequence>MSFKKIGLLALVALAFAIGFFAIIVKKGTPVRSQPPRPQAALEPFDGKLSIQAVDDLRVGGRKIVLCGVAFTKPRSMRAMVTEAARRDYQGLALTCKPVGTGTPCDGNVASKFGDAIVVQCLTSDGTDLAAKLAENGILCGQPAQAGPIYKSCLSGS</sequence>
<accession>A0AB36R755</accession>
<reference evidence="2" key="1">
    <citation type="submission" date="2017-08" db="EMBL/GenBank/DDBJ databases">
        <title>Mesorhizobium wenxinae sp. nov., a novel rhizobial species isolated from root nodules of chickpea (Cicer arietinum L.).</title>
        <authorList>
            <person name="Zhang J."/>
        </authorList>
    </citation>
    <scope>NUCLEOTIDE SEQUENCE [LARGE SCALE GENOMIC DNA]</scope>
    <source>
        <strain evidence="2">USDA 3392</strain>
    </source>
</reference>
<evidence type="ECO:0000313" key="2">
    <source>
        <dbReference type="Proteomes" id="UP000216215"/>
    </source>
</evidence>
<comment type="caution">
    <text evidence="1">The sequence shown here is derived from an EMBL/GenBank/DDBJ whole genome shotgun (WGS) entry which is preliminary data.</text>
</comment>
<evidence type="ECO:0008006" key="3">
    <source>
        <dbReference type="Google" id="ProtNLM"/>
    </source>
</evidence>
<dbReference type="RefSeq" id="WP_095486123.1">
    <property type="nucleotide sequence ID" value="NZ_CP088151.1"/>
</dbReference>